<evidence type="ECO:0000313" key="1">
    <source>
        <dbReference type="EMBL" id="QPX48073.1"/>
    </source>
</evidence>
<accession>A0A879R1K1</accession>
<sequence>MFGIEKDFQNLMEQVYGPLNKDKQLPDTIEFGGVKYKRVEDTQSFYDKLWGLLKTKLGDSVECDEMADRVRDLIREYIPSPTRNKFKSEYLLGYNEAIREVKLRLFNGIQ</sequence>
<protein>
    <submittedName>
        <fullName evidence="1">Uncharacterized protein</fullName>
    </submittedName>
</protein>
<reference evidence="1" key="1">
    <citation type="submission" date="2020-09" db="EMBL/GenBank/DDBJ databases">
        <authorList>
            <person name="Zhang D."/>
            <person name="Hatherill J.R."/>
            <person name="Ramirez J.F."/>
            <person name="Edinger B."/>
            <person name="Balarin R."/>
            <person name="Sullivan A."/>
            <person name="Humpal K.M."/>
            <person name="Guseva A."/>
            <person name="Butela K.A."/>
            <person name="Garlena R.A."/>
            <person name="Russell D.A."/>
            <person name="Pope W.H."/>
            <person name="Jacobs-Sera D."/>
            <person name="Hatfull G.F."/>
        </authorList>
    </citation>
    <scope>NUCLEOTIDE SEQUENCE</scope>
</reference>
<dbReference type="EMBL" id="MW015081">
    <property type="protein sequence ID" value="QPX48073.1"/>
    <property type="molecule type" value="Genomic_DNA"/>
</dbReference>
<evidence type="ECO:0000313" key="2">
    <source>
        <dbReference type="Proteomes" id="UP000664915"/>
    </source>
</evidence>
<keyword evidence="2" id="KW-1185">Reference proteome</keyword>
<name>A0A879R1K1_9CAUD</name>
<organism evidence="1 2">
    <name type="scientific">Synechococcus phage S-SRM01</name>
    <dbReference type="NCBI Taxonomy" id="2781608"/>
    <lineage>
        <taxon>Viruses</taxon>
        <taxon>Duplodnaviria</taxon>
        <taxon>Heunggongvirae</taxon>
        <taxon>Uroviricota</taxon>
        <taxon>Caudoviricetes</taxon>
        <taxon>Pantevenvirales</taxon>
        <taxon>Kyanoviridae</taxon>
        <taxon>Serangoonvirus</taxon>
        <taxon>Serangoonvirus essarone</taxon>
    </lineage>
</organism>
<dbReference type="KEGG" id="vg:77946278"/>
<dbReference type="Proteomes" id="UP000664915">
    <property type="component" value="Segment"/>
</dbReference>
<proteinExistence type="predicted"/>
<dbReference type="GeneID" id="77946278"/>
<dbReference type="RefSeq" id="YP_010670083.1">
    <property type="nucleotide sequence ID" value="NC_070963.1"/>
</dbReference>